<organism evidence="1 2">
    <name type="scientific">Pluteus cervinus</name>
    <dbReference type="NCBI Taxonomy" id="181527"/>
    <lineage>
        <taxon>Eukaryota</taxon>
        <taxon>Fungi</taxon>
        <taxon>Dikarya</taxon>
        <taxon>Basidiomycota</taxon>
        <taxon>Agaricomycotina</taxon>
        <taxon>Agaricomycetes</taxon>
        <taxon>Agaricomycetidae</taxon>
        <taxon>Agaricales</taxon>
        <taxon>Pluteineae</taxon>
        <taxon>Pluteaceae</taxon>
        <taxon>Pluteus</taxon>
    </lineage>
</organism>
<dbReference type="EMBL" id="ML209429">
    <property type="protein sequence ID" value="TFK58343.1"/>
    <property type="molecule type" value="Genomic_DNA"/>
</dbReference>
<evidence type="ECO:0000313" key="1">
    <source>
        <dbReference type="EMBL" id="TFK58343.1"/>
    </source>
</evidence>
<keyword evidence="2" id="KW-1185">Reference proteome</keyword>
<accession>A0ACD2ZXT3</accession>
<dbReference type="Proteomes" id="UP000308600">
    <property type="component" value="Unassembled WGS sequence"/>
</dbReference>
<sequence>MTKPKHGRCLLLGSKASTYHCLFVFQICHDDLLGPSTLYAARLCRCFRSGLCRPFRAGLFVALLELDFASLFLSWTLRRSFVPSSPLR</sequence>
<name>A0ACD2ZXT3_9AGAR</name>
<protein>
    <submittedName>
        <fullName evidence="1">Uncharacterized protein</fullName>
    </submittedName>
</protein>
<reference evidence="1 2" key="1">
    <citation type="journal article" date="2019" name="Nat. Ecol. Evol.">
        <title>Megaphylogeny resolves global patterns of mushroom evolution.</title>
        <authorList>
            <person name="Varga T."/>
            <person name="Krizsan K."/>
            <person name="Foldi C."/>
            <person name="Dima B."/>
            <person name="Sanchez-Garcia M."/>
            <person name="Sanchez-Ramirez S."/>
            <person name="Szollosi G.J."/>
            <person name="Szarkandi J.G."/>
            <person name="Papp V."/>
            <person name="Albert L."/>
            <person name="Andreopoulos W."/>
            <person name="Angelini C."/>
            <person name="Antonin V."/>
            <person name="Barry K.W."/>
            <person name="Bougher N.L."/>
            <person name="Buchanan P."/>
            <person name="Buyck B."/>
            <person name="Bense V."/>
            <person name="Catcheside P."/>
            <person name="Chovatia M."/>
            <person name="Cooper J."/>
            <person name="Damon W."/>
            <person name="Desjardin D."/>
            <person name="Finy P."/>
            <person name="Geml J."/>
            <person name="Haridas S."/>
            <person name="Hughes K."/>
            <person name="Justo A."/>
            <person name="Karasinski D."/>
            <person name="Kautmanova I."/>
            <person name="Kiss B."/>
            <person name="Kocsube S."/>
            <person name="Kotiranta H."/>
            <person name="LaButti K.M."/>
            <person name="Lechner B.E."/>
            <person name="Liimatainen K."/>
            <person name="Lipzen A."/>
            <person name="Lukacs Z."/>
            <person name="Mihaltcheva S."/>
            <person name="Morgado L.N."/>
            <person name="Niskanen T."/>
            <person name="Noordeloos M.E."/>
            <person name="Ohm R.A."/>
            <person name="Ortiz-Santana B."/>
            <person name="Ovrebo C."/>
            <person name="Racz N."/>
            <person name="Riley R."/>
            <person name="Savchenko A."/>
            <person name="Shiryaev A."/>
            <person name="Soop K."/>
            <person name="Spirin V."/>
            <person name="Szebenyi C."/>
            <person name="Tomsovsky M."/>
            <person name="Tulloss R.E."/>
            <person name="Uehling J."/>
            <person name="Grigoriev I.V."/>
            <person name="Vagvolgyi C."/>
            <person name="Papp T."/>
            <person name="Martin F.M."/>
            <person name="Miettinen O."/>
            <person name="Hibbett D.S."/>
            <person name="Nagy L.G."/>
        </authorList>
    </citation>
    <scope>NUCLEOTIDE SEQUENCE [LARGE SCALE GENOMIC DNA]</scope>
    <source>
        <strain evidence="1 2">NL-1719</strain>
    </source>
</reference>
<gene>
    <name evidence="1" type="ORF">BDN72DRAFT_96432</name>
</gene>
<proteinExistence type="predicted"/>
<evidence type="ECO:0000313" key="2">
    <source>
        <dbReference type="Proteomes" id="UP000308600"/>
    </source>
</evidence>